<dbReference type="SUPFAM" id="SSF53383">
    <property type="entry name" value="PLP-dependent transferases"/>
    <property type="match status" value="1"/>
</dbReference>
<dbReference type="AlphaFoldDB" id="A0AAD4I3V6"/>
<keyword evidence="4" id="KW-0175">Coiled coil</keyword>
<evidence type="ECO:0000313" key="6">
    <source>
        <dbReference type="Proteomes" id="UP001197093"/>
    </source>
</evidence>
<protein>
    <recommendedName>
        <fullName evidence="7">Cystathionine gamma-synthase</fullName>
    </recommendedName>
</protein>
<dbReference type="Proteomes" id="UP001197093">
    <property type="component" value="Unassembled WGS sequence"/>
</dbReference>
<dbReference type="GO" id="GO:0019346">
    <property type="term" value="P:transsulfuration"/>
    <property type="evidence" value="ECO:0007669"/>
    <property type="project" value="InterPro"/>
</dbReference>
<dbReference type="PANTHER" id="PTHR42699">
    <property type="match status" value="1"/>
</dbReference>
<comment type="similarity">
    <text evidence="3">Belongs to the trans-sulfuration enzymes family.</text>
</comment>
<evidence type="ECO:0000256" key="3">
    <source>
        <dbReference type="RuleBase" id="RU362118"/>
    </source>
</evidence>
<feature type="coiled-coil region" evidence="4">
    <location>
        <begin position="323"/>
        <end position="350"/>
    </location>
</feature>
<accession>A0AAD4I3V6</accession>
<evidence type="ECO:0008006" key="7">
    <source>
        <dbReference type="Google" id="ProtNLM"/>
    </source>
</evidence>
<keyword evidence="2 3" id="KW-0663">Pyridoxal phosphate</keyword>
<sequence>MAAIYRLHQALVEARQGGTVVVLGSVFHNTYHLIEGGEGGMKHFGRCDGESGVMDELEAWLEGEKVAGRRVGYVFAEFPSNPILVSVDLRRLRELADKYDVPVVIDDTIGSFCNIDVSPVADVIITSITKSLSGYANVMGGSIVLPPNSPHYASLHHTLTTAFHNELFHPDAAKLLANSQSYHARSAILNRNALTLATFLHTYSPSPSSSSPSESNSQSSSPITAVLYPPFTNTHKNYTTLMLPPTPDFTPGYGCLLAIEFTTLRVARAFYDALSVYHGPHLGAHHTLAFPFNDAIWGAEPDAAAYLRTFGANPEQVRVSVGLEDEEELVDTFRAALEVAERVRREEEAETAN</sequence>
<dbReference type="InterPro" id="IPR015422">
    <property type="entry name" value="PyrdxlP-dep_Trfase_small"/>
</dbReference>
<keyword evidence="6" id="KW-1185">Reference proteome</keyword>
<reference evidence="5" key="1">
    <citation type="submission" date="2023-02" db="EMBL/GenBank/DDBJ databases">
        <authorList>
            <person name="Palmer J.M."/>
        </authorList>
    </citation>
    <scope>NUCLEOTIDE SEQUENCE</scope>
    <source>
        <strain evidence="5">FW57</strain>
    </source>
</reference>
<organism evidence="5 6">
    <name type="scientific">Staphylotrichum longicolle</name>
    <dbReference type="NCBI Taxonomy" id="669026"/>
    <lineage>
        <taxon>Eukaryota</taxon>
        <taxon>Fungi</taxon>
        <taxon>Dikarya</taxon>
        <taxon>Ascomycota</taxon>
        <taxon>Pezizomycotina</taxon>
        <taxon>Sordariomycetes</taxon>
        <taxon>Sordariomycetidae</taxon>
        <taxon>Sordariales</taxon>
        <taxon>Chaetomiaceae</taxon>
        <taxon>Staphylotrichum</taxon>
    </lineage>
</organism>
<gene>
    <name evidence="5" type="ORF">NEMBOFW57_002671</name>
</gene>
<dbReference type="PANTHER" id="PTHR42699:SF1">
    <property type="entry name" value="CYSTATHIONINE GAMMA-SYNTHASE-RELATED"/>
    <property type="match status" value="1"/>
</dbReference>
<dbReference type="InterPro" id="IPR015424">
    <property type="entry name" value="PyrdxlP-dep_Trfase"/>
</dbReference>
<proteinExistence type="inferred from homology"/>
<dbReference type="Gene3D" id="3.90.1150.10">
    <property type="entry name" value="Aspartate Aminotransferase, domain 1"/>
    <property type="match status" value="1"/>
</dbReference>
<comment type="cofactor">
    <cofactor evidence="1 3">
        <name>pyridoxal 5'-phosphate</name>
        <dbReference type="ChEBI" id="CHEBI:597326"/>
    </cofactor>
</comment>
<dbReference type="GO" id="GO:0003962">
    <property type="term" value="F:cystathionine gamma-synthase activity"/>
    <property type="evidence" value="ECO:0007669"/>
    <property type="project" value="TreeGrafter"/>
</dbReference>
<dbReference type="EMBL" id="JAHCVI010000001">
    <property type="protein sequence ID" value="KAG7292635.1"/>
    <property type="molecule type" value="Genomic_DNA"/>
</dbReference>
<dbReference type="InterPro" id="IPR000277">
    <property type="entry name" value="Cys/Met-Metab_PyrdxlP-dep_enz"/>
</dbReference>
<comment type="caution">
    <text evidence="5">The sequence shown here is derived from an EMBL/GenBank/DDBJ whole genome shotgun (WGS) entry which is preliminary data.</text>
</comment>
<name>A0AAD4I3V6_9PEZI</name>
<evidence type="ECO:0000256" key="2">
    <source>
        <dbReference type="ARBA" id="ARBA00022898"/>
    </source>
</evidence>
<evidence type="ECO:0000313" key="5">
    <source>
        <dbReference type="EMBL" id="KAG7292635.1"/>
    </source>
</evidence>
<dbReference type="InterPro" id="IPR051750">
    <property type="entry name" value="Trans-sulfuration_enzymes"/>
</dbReference>
<dbReference type="Gene3D" id="3.40.640.10">
    <property type="entry name" value="Type I PLP-dependent aspartate aminotransferase-like (Major domain)"/>
    <property type="match status" value="1"/>
</dbReference>
<evidence type="ECO:0000256" key="4">
    <source>
        <dbReference type="SAM" id="Coils"/>
    </source>
</evidence>
<dbReference type="GO" id="GO:0030170">
    <property type="term" value="F:pyridoxal phosphate binding"/>
    <property type="evidence" value="ECO:0007669"/>
    <property type="project" value="InterPro"/>
</dbReference>
<dbReference type="Pfam" id="PF01053">
    <property type="entry name" value="Cys_Met_Meta_PP"/>
    <property type="match status" value="1"/>
</dbReference>
<dbReference type="InterPro" id="IPR015421">
    <property type="entry name" value="PyrdxlP-dep_Trfase_major"/>
</dbReference>
<evidence type="ECO:0000256" key="1">
    <source>
        <dbReference type="ARBA" id="ARBA00001933"/>
    </source>
</evidence>